<evidence type="ECO:0000313" key="2">
    <source>
        <dbReference type="EMBL" id="EPF28266.1"/>
    </source>
</evidence>
<feature type="chain" id="PRO_5041695286" description="Bacterial surface antigen (D15) domain-containing protein" evidence="1">
    <location>
        <begin position="26"/>
        <end position="950"/>
    </location>
</feature>
<accession>A0AA87NLP9</accession>
<sequence>MNQYRKNISKLLVIFCFFISVTAPAFTEQLQSVKTKYFEIIYKEASAPSAALLTEYADGYADEICAALQQKIKGRIPVYLVSDTEELNGYFTRRPHRRIVIYDAGITDGTLGNLPDTLLQVFYHELTHALTLDVPFSLLNILPMSFVEGAAVSFESLHGQGRLNDPLIRQYLIQNKIDGTTPTWKEAASARDMYPTGLWPYIYGGYFADYLQKLYGMETYSKLWKLGWRLFIPGKFKSIYDKEVSAAWNQFINTIPMPEKLNEPVPFAPQTKKSGYSALAASHDGFAYYDFDNQAVYFTHVNIDNADNTIEVSAPIKLFTADFSLNQLSFSEDGSLLAVSDSVETSSKTWQKRSRIFDMKKRRFIGKPILSSMAACFVDDQTLCSIMLKNQSFSAVLIDRTTQEVKKVLYTAGPGQSFASLYSPCYIGEGQVALIAANGVKRTILRIDTETGMLSSLPEQDIPYAIRYLQSVKSGNEYVLAFSWAEMNMLYRLGLYYPKSGTVKTQQTDISGGVFFPILLPEKQQPSNEVGNHSIIYVGQHGTYHRLYTIKEADLTVKTIQPAAMTIQPDIPASTTKLPHLELLNPSRYQPLTWLWRAKVRPTANIPANIRRYGGYGIGIKLAMLDPTETIEVNSSLLFLLKPFFTQIKADAAHHFKPISLNMNVFDQLDTKTFTYRKTGFGVGASSVIPLSYSWEMFKLSYMATAAWIAPLSDIGKTYYPLPYKYTVLAHEGQLYYRNVRSSRIIRSPFFAKDLQGVIISSSLAHAYCVEQKANAAVFQASFDGYIPVVPLRFTLSGYLGFNAQFNPLNGTYSHIAAHYPVTETNYFPSFAAYNTDAMRQKFDSLGTGKVSGGISGVCDLTFFSYDVQNGSSFLPLFINRISFHTGYAWILTGNFASKAHSGGFLYLDTLYVNCLVALNRSVEIGGEYMHPVRTFLRPGVFRFVVGVNL</sequence>
<evidence type="ECO:0008006" key="4">
    <source>
        <dbReference type="Google" id="ProtNLM"/>
    </source>
</evidence>
<evidence type="ECO:0000256" key="1">
    <source>
        <dbReference type="SAM" id="SignalP"/>
    </source>
</evidence>
<proteinExistence type="predicted"/>
<dbReference type="Proteomes" id="UP000014634">
    <property type="component" value="Unassembled WGS sequence"/>
</dbReference>
<comment type="caution">
    <text evidence="2">The sequence shown here is derived from an EMBL/GenBank/DDBJ whole genome shotgun (WGS) entry which is preliminary data.</text>
</comment>
<evidence type="ECO:0000313" key="3">
    <source>
        <dbReference type="Proteomes" id="UP000014634"/>
    </source>
</evidence>
<dbReference type="RefSeq" id="WP_016523890.1">
    <property type="nucleotide sequence ID" value="NZ_KE332517.1"/>
</dbReference>
<dbReference type="EMBL" id="ATFE01000013">
    <property type="protein sequence ID" value="EPF28266.1"/>
    <property type="molecule type" value="Genomic_DNA"/>
</dbReference>
<gene>
    <name evidence="2" type="ORF">HMPREF9195_01958</name>
</gene>
<dbReference type="AlphaFoldDB" id="A0AA87NLP9"/>
<organism evidence="2 3">
    <name type="scientific">Treponema medium ATCC 700293</name>
    <dbReference type="NCBI Taxonomy" id="1125700"/>
    <lineage>
        <taxon>Bacteria</taxon>
        <taxon>Pseudomonadati</taxon>
        <taxon>Spirochaetota</taxon>
        <taxon>Spirochaetia</taxon>
        <taxon>Spirochaetales</taxon>
        <taxon>Treponemataceae</taxon>
        <taxon>Treponema</taxon>
    </lineage>
</organism>
<dbReference type="SUPFAM" id="SSF82171">
    <property type="entry name" value="DPP6 N-terminal domain-like"/>
    <property type="match status" value="1"/>
</dbReference>
<feature type="signal peptide" evidence="1">
    <location>
        <begin position="1"/>
        <end position="25"/>
    </location>
</feature>
<protein>
    <recommendedName>
        <fullName evidence="4">Bacterial surface antigen (D15) domain-containing protein</fullName>
    </recommendedName>
</protein>
<reference evidence="2 3" key="1">
    <citation type="submission" date="2013-04" db="EMBL/GenBank/DDBJ databases">
        <title>The Genome Sequence of Treponema medium ATCC 700293.</title>
        <authorList>
            <consortium name="The Broad Institute Genomics Platform"/>
            <person name="Earl A."/>
            <person name="Ward D."/>
            <person name="Feldgarden M."/>
            <person name="Gevers D."/>
            <person name="Leonetti C."/>
            <person name="Blanton J.M."/>
            <person name="Dewhirst F.E."/>
            <person name="Izard J."/>
            <person name="Walker B."/>
            <person name="Young S."/>
            <person name="Zeng Q."/>
            <person name="Gargeya S."/>
            <person name="Fitzgerald M."/>
            <person name="Haas B."/>
            <person name="Abouelleil A."/>
            <person name="Allen A.W."/>
            <person name="Alvarado L."/>
            <person name="Arachchi H.M."/>
            <person name="Berlin A.M."/>
            <person name="Chapman S.B."/>
            <person name="Gainer-Dewar J."/>
            <person name="Goldberg J."/>
            <person name="Griggs A."/>
            <person name="Gujja S."/>
            <person name="Hansen M."/>
            <person name="Howarth C."/>
            <person name="Imamovic A."/>
            <person name="Ireland A."/>
            <person name="Larimer J."/>
            <person name="McCowan C."/>
            <person name="Murphy C."/>
            <person name="Pearson M."/>
            <person name="Poon T.W."/>
            <person name="Priest M."/>
            <person name="Roberts A."/>
            <person name="Saif S."/>
            <person name="Shea T."/>
            <person name="Sisk P."/>
            <person name="Sykes S."/>
            <person name="Wortman J."/>
            <person name="Nusbaum C."/>
            <person name="Birren B."/>
        </authorList>
    </citation>
    <scope>NUCLEOTIDE SEQUENCE [LARGE SCALE GENOMIC DNA]</scope>
    <source>
        <strain evidence="2 3">ATCC 700293</strain>
    </source>
</reference>
<name>A0AA87NLP9_TREMD</name>
<keyword evidence="1" id="KW-0732">Signal</keyword>